<evidence type="ECO:0000259" key="1">
    <source>
        <dbReference type="Pfam" id="PF05876"/>
    </source>
</evidence>
<dbReference type="InterPro" id="IPR046453">
    <property type="entry name" value="GpA_ATPase"/>
</dbReference>
<dbReference type="Pfam" id="PF05876">
    <property type="entry name" value="GpA_ATPase"/>
    <property type="match status" value="1"/>
</dbReference>
<reference evidence="2" key="1">
    <citation type="journal article" date="2014" name="Front. Microbiol.">
        <title>High frequency of phylogenetically diverse reductive dehalogenase-homologous genes in deep subseafloor sedimentary metagenomes.</title>
        <authorList>
            <person name="Kawai M."/>
            <person name="Futagami T."/>
            <person name="Toyoda A."/>
            <person name="Takaki Y."/>
            <person name="Nishi S."/>
            <person name="Hori S."/>
            <person name="Arai W."/>
            <person name="Tsubouchi T."/>
            <person name="Morono Y."/>
            <person name="Uchiyama I."/>
            <person name="Ito T."/>
            <person name="Fujiyama A."/>
            <person name="Inagaki F."/>
            <person name="Takami H."/>
        </authorList>
    </citation>
    <scope>NUCLEOTIDE SEQUENCE</scope>
    <source>
        <strain evidence="2">Expedition CK06-06</strain>
    </source>
</reference>
<dbReference type="EMBL" id="BARS01001384">
    <property type="protein sequence ID" value="GAF71116.1"/>
    <property type="molecule type" value="Genomic_DNA"/>
</dbReference>
<feature type="domain" description="Phage terminase large subunit GpA ATPase" evidence="1">
    <location>
        <begin position="14"/>
        <end position="276"/>
    </location>
</feature>
<proteinExistence type="predicted"/>
<dbReference type="GO" id="GO:0016887">
    <property type="term" value="F:ATP hydrolysis activity"/>
    <property type="evidence" value="ECO:0007669"/>
    <property type="project" value="InterPro"/>
</dbReference>
<comment type="caution">
    <text evidence="2">The sequence shown here is derived from an EMBL/GenBank/DDBJ whole genome shotgun (WGS) entry which is preliminary data.</text>
</comment>
<evidence type="ECO:0000313" key="2">
    <source>
        <dbReference type="EMBL" id="GAF71116.1"/>
    </source>
</evidence>
<dbReference type="Gene3D" id="3.40.50.300">
    <property type="entry name" value="P-loop containing nucleotide triphosphate hydrolases"/>
    <property type="match status" value="1"/>
</dbReference>
<feature type="non-terminal residue" evidence="2">
    <location>
        <position position="280"/>
    </location>
</feature>
<feature type="non-terminal residue" evidence="2">
    <location>
        <position position="1"/>
    </location>
</feature>
<dbReference type="AlphaFoldDB" id="X0S7D8"/>
<sequence length="280" mass="31846">FNEENRYLPQGVSPRPGYIRYDLFPFLREIIECFDPLSPVREVNLMKGVQTGYTTLLESILLYYIAHIKTQPAMFLTADKELASGRVENNIIPMINESGFSDLIRSSDEGNSRKTGKTKDFIQWEGGGFLIYNGALNAAKMRQYSVPLMLKDELDGWKMAIGKDGNSDTLTDARLSAYWSVRKILRGSTPLLEPSMIDTAYQRGDRRKYHVLCKACSFPQEIKQEHINKETGVVGGFQWDMEDGTLVLESVRYCCQNCGVAHYEVDKEKLFATENGAHWN</sequence>
<protein>
    <recommendedName>
        <fullName evidence="1">Phage terminase large subunit GpA ATPase domain-containing protein</fullName>
    </recommendedName>
</protein>
<dbReference type="InterPro" id="IPR027417">
    <property type="entry name" value="P-loop_NTPase"/>
</dbReference>
<gene>
    <name evidence="2" type="ORF">S01H1_02757</name>
</gene>
<accession>X0S7D8</accession>
<name>X0S7D8_9ZZZZ</name>
<organism evidence="2">
    <name type="scientific">marine sediment metagenome</name>
    <dbReference type="NCBI Taxonomy" id="412755"/>
    <lineage>
        <taxon>unclassified sequences</taxon>
        <taxon>metagenomes</taxon>
        <taxon>ecological metagenomes</taxon>
    </lineage>
</organism>